<comment type="caution">
    <text evidence="1">The sequence shown here is derived from an EMBL/GenBank/DDBJ whole genome shotgun (WGS) entry which is preliminary data.</text>
</comment>
<dbReference type="AlphaFoldDB" id="A0A1E5VA79"/>
<dbReference type="EMBL" id="LWDX02046418">
    <property type="protein sequence ID" value="OEL22056.1"/>
    <property type="molecule type" value="Genomic_DNA"/>
</dbReference>
<keyword evidence="2" id="KW-1185">Reference proteome</keyword>
<name>A0A1E5VA79_9POAL</name>
<reference evidence="1 2" key="1">
    <citation type="submission" date="2016-09" db="EMBL/GenBank/DDBJ databases">
        <title>The draft genome of Dichanthelium oligosanthes: A C3 panicoid grass species.</title>
        <authorList>
            <person name="Studer A.J."/>
            <person name="Schnable J.C."/>
            <person name="Brutnell T.P."/>
        </authorList>
    </citation>
    <scope>NUCLEOTIDE SEQUENCE [LARGE SCALE GENOMIC DNA]</scope>
    <source>
        <strain evidence="2">cv. Kellogg 1175</strain>
        <tissue evidence="1">Leaf</tissue>
    </source>
</reference>
<protein>
    <submittedName>
        <fullName evidence="1">Uncharacterized protein</fullName>
    </submittedName>
</protein>
<feature type="non-terminal residue" evidence="1">
    <location>
        <position position="1"/>
    </location>
</feature>
<proteinExistence type="predicted"/>
<organism evidence="1 2">
    <name type="scientific">Dichanthelium oligosanthes</name>
    <dbReference type="NCBI Taxonomy" id="888268"/>
    <lineage>
        <taxon>Eukaryota</taxon>
        <taxon>Viridiplantae</taxon>
        <taxon>Streptophyta</taxon>
        <taxon>Embryophyta</taxon>
        <taxon>Tracheophyta</taxon>
        <taxon>Spermatophyta</taxon>
        <taxon>Magnoliopsida</taxon>
        <taxon>Liliopsida</taxon>
        <taxon>Poales</taxon>
        <taxon>Poaceae</taxon>
        <taxon>PACMAD clade</taxon>
        <taxon>Panicoideae</taxon>
        <taxon>Panicodae</taxon>
        <taxon>Paniceae</taxon>
        <taxon>Dichantheliinae</taxon>
        <taxon>Dichanthelium</taxon>
    </lineage>
</organism>
<evidence type="ECO:0000313" key="1">
    <source>
        <dbReference type="EMBL" id="OEL22056.1"/>
    </source>
</evidence>
<sequence>LVSLAADHRKQKYFVQVCYYSPTAQDNYSHHCLIMELRWWLMLQLSEA</sequence>
<dbReference type="Proteomes" id="UP000095767">
    <property type="component" value="Unassembled WGS sequence"/>
</dbReference>
<evidence type="ECO:0000313" key="2">
    <source>
        <dbReference type="Proteomes" id="UP000095767"/>
    </source>
</evidence>
<gene>
    <name evidence="1" type="ORF">BAE44_0016927</name>
</gene>
<accession>A0A1E5VA79</accession>